<dbReference type="InterPro" id="IPR034704">
    <property type="entry name" value="Ribosomal_bL28/bL31-like_sf"/>
</dbReference>
<evidence type="ECO:0000256" key="4">
    <source>
        <dbReference type="ARBA" id="ARBA00035269"/>
    </source>
</evidence>
<dbReference type="RefSeq" id="XP_013087464.2">
    <property type="nucleotide sequence ID" value="XM_013232010.2"/>
</dbReference>
<accession>A0A2C9M6Q4</accession>
<dbReference type="STRING" id="6526.A0A2C9M6Q4"/>
<name>A0A2C9M6Q4_BIOGL</name>
<evidence type="ECO:0000313" key="7">
    <source>
        <dbReference type="Proteomes" id="UP000076420"/>
    </source>
</evidence>
<evidence type="ECO:0000256" key="1">
    <source>
        <dbReference type="ARBA" id="ARBA00008760"/>
    </source>
</evidence>
<protein>
    <recommendedName>
        <fullName evidence="4">Large ribosomal subunit protein bL28m</fullName>
    </recommendedName>
    <alternativeName>
        <fullName evidence="5">39S ribosomal protein L28, mitochondrial</fullName>
    </alternativeName>
</protein>
<dbReference type="SUPFAM" id="SSF143800">
    <property type="entry name" value="L28p-like"/>
    <property type="match status" value="1"/>
</dbReference>
<dbReference type="EnsemblMetazoa" id="BGLB039205-RC">
    <property type="protein sequence ID" value="BGLB039205-PC"/>
    <property type="gene ID" value="BGLB039205"/>
</dbReference>
<proteinExistence type="inferred from homology"/>
<dbReference type="GO" id="GO:0003735">
    <property type="term" value="F:structural constituent of ribosome"/>
    <property type="evidence" value="ECO:0007669"/>
    <property type="project" value="InterPro"/>
</dbReference>
<dbReference type="InterPro" id="IPR026569">
    <property type="entry name" value="Ribosomal_bL28"/>
</dbReference>
<dbReference type="GO" id="GO:0005762">
    <property type="term" value="C:mitochondrial large ribosomal subunit"/>
    <property type="evidence" value="ECO:0007669"/>
    <property type="project" value="TreeGrafter"/>
</dbReference>
<dbReference type="RefSeq" id="XP_013087466.2">
    <property type="nucleotide sequence ID" value="XM_013232012.2"/>
</dbReference>
<evidence type="ECO:0000256" key="5">
    <source>
        <dbReference type="ARBA" id="ARBA00035538"/>
    </source>
</evidence>
<dbReference type="RefSeq" id="XP_013087465.2">
    <property type="nucleotide sequence ID" value="XM_013232011.2"/>
</dbReference>
<evidence type="ECO:0000256" key="3">
    <source>
        <dbReference type="ARBA" id="ARBA00023274"/>
    </source>
</evidence>
<dbReference type="PANTHER" id="PTHR13528">
    <property type="entry name" value="39S RIBOSOMAL PROTEIN L28, MITOCHONDRIAL"/>
    <property type="match status" value="1"/>
</dbReference>
<dbReference type="EnsemblMetazoa" id="BGLB039205-RA">
    <property type="protein sequence ID" value="BGLB039205-PA"/>
    <property type="gene ID" value="BGLB039205"/>
</dbReference>
<gene>
    <name evidence="6" type="primary">106071828</name>
</gene>
<reference evidence="6" key="1">
    <citation type="submission" date="2020-05" db="UniProtKB">
        <authorList>
            <consortium name="EnsemblMetazoa"/>
        </authorList>
    </citation>
    <scope>IDENTIFICATION</scope>
    <source>
        <strain evidence="6">BB02</strain>
    </source>
</reference>
<dbReference type="EnsemblMetazoa" id="BGLB039205-RD">
    <property type="protein sequence ID" value="BGLB039205-PD"/>
    <property type="gene ID" value="BGLB039205"/>
</dbReference>
<dbReference type="AlphaFoldDB" id="A0A2C9M6Q4"/>
<evidence type="ECO:0000256" key="2">
    <source>
        <dbReference type="ARBA" id="ARBA00022980"/>
    </source>
</evidence>
<dbReference type="OrthoDB" id="361870at2759"/>
<dbReference type="VEuPathDB" id="VectorBase:BGLB039205"/>
<comment type="similarity">
    <text evidence="1">Belongs to the bacterial ribosomal protein bL28 family.</text>
</comment>
<dbReference type="VEuPathDB" id="VectorBase:BGLAX_045839"/>
<evidence type="ECO:0000313" key="6">
    <source>
        <dbReference type="EnsemblMetazoa" id="BGLB039205-PC"/>
    </source>
</evidence>
<dbReference type="RefSeq" id="XP_013087463.2">
    <property type="nucleotide sequence ID" value="XM_013232009.2"/>
</dbReference>
<dbReference type="EnsemblMetazoa" id="BGLB039205-RB">
    <property type="protein sequence ID" value="BGLB039205-PB"/>
    <property type="gene ID" value="BGLB039205"/>
</dbReference>
<organism evidence="6 7">
    <name type="scientific">Biomphalaria glabrata</name>
    <name type="common">Bloodfluke planorb</name>
    <name type="synonym">Freshwater snail</name>
    <dbReference type="NCBI Taxonomy" id="6526"/>
    <lineage>
        <taxon>Eukaryota</taxon>
        <taxon>Metazoa</taxon>
        <taxon>Spiralia</taxon>
        <taxon>Lophotrochozoa</taxon>
        <taxon>Mollusca</taxon>
        <taxon>Gastropoda</taxon>
        <taxon>Heterobranchia</taxon>
        <taxon>Euthyneura</taxon>
        <taxon>Panpulmonata</taxon>
        <taxon>Hygrophila</taxon>
        <taxon>Lymnaeoidea</taxon>
        <taxon>Planorbidae</taxon>
        <taxon>Biomphalaria</taxon>
    </lineage>
</organism>
<dbReference type="KEGG" id="bgt:106071828"/>
<dbReference type="Proteomes" id="UP000076420">
    <property type="component" value="Unassembled WGS sequence"/>
</dbReference>
<keyword evidence="3" id="KW-0687">Ribonucleoprotein</keyword>
<keyword evidence="2" id="KW-0689">Ribosomal protein</keyword>
<dbReference type="PANTHER" id="PTHR13528:SF2">
    <property type="entry name" value="LARGE RIBOSOMAL SUBUNIT PROTEIN BL28M"/>
    <property type="match status" value="1"/>
</dbReference>
<sequence>MEKVKITRFMPSLKQMKDMVIHEVTYFERHNNSRFTVTSRNIPRWGTWINYFRSVPYLYKWSREEEALLPKHYKDRCIEFMRKEQSPVHWRPIQMKYRFDEDSGERIPVVNAPIPVIFPKECNLGLWGGEGIIFGYYKKNVPKKKHKLPTLPRIWHPMLNKSVLYSEILDRWMAIDVTPRALFLIDEAFGLDFYILKTHEVDLCSKLGMTLKREMLLTLANKSFYPNDPVKKEKIYNKYKEFIIPAEEAEWIGLSVDEAVEKAKKLNEAKNPTKPLKEQYLYDLCQKFQVEIKH</sequence>